<gene>
    <name evidence="11" type="ORF">IM787_09685</name>
</gene>
<evidence type="ECO:0000313" key="11">
    <source>
        <dbReference type="EMBL" id="MBE7367838.1"/>
    </source>
</evidence>
<keyword evidence="12" id="KW-1185">Reference proteome</keyword>
<keyword evidence="3" id="KW-1003">Cell membrane</keyword>
<evidence type="ECO:0000256" key="3">
    <source>
        <dbReference type="ARBA" id="ARBA00022475"/>
    </source>
</evidence>
<dbReference type="InterPro" id="IPR007387">
    <property type="entry name" value="TRAP_DctQ"/>
</dbReference>
<feature type="transmembrane region" description="Helical" evidence="9">
    <location>
        <begin position="12"/>
        <end position="36"/>
    </location>
</feature>
<comment type="subcellular location">
    <subcellularLocation>
        <location evidence="1 9">Cell inner membrane</location>
        <topology evidence="1 9">Multi-pass membrane protein</topology>
    </subcellularLocation>
</comment>
<keyword evidence="5 9" id="KW-0812">Transmembrane</keyword>
<comment type="caution">
    <text evidence="11">The sequence shown here is derived from an EMBL/GenBank/DDBJ whole genome shotgun (WGS) entry which is preliminary data.</text>
</comment>
<dbReference type="Pfam" id="PF04290">
    <property type="entry name" value="DctQ"/>
    <property type="match status" value="1"/>
</dbReference>
<evidence type="ECO:0000256" key="2">
    <source>
        <dbReference type="ARBA" id="ARBA00022448"/>
    </source>
</evidence>
<reference evidence="11 12" key="1">
    <citation type="submission" date="2020-10" db="EMBL/GenBank/DDBJ databases">
        <title>Ramlibacter sp. HM2 16S ribosomal RNA gene Genome sequencing and assembly.</title>
        <authorList>
            <person name="Kang M."/>
        </authorList>
    </citation>
    <scope>NUCLEOTIDE SEQUENCE [LARGE SCALE GENOMIC DNA]</scope>
    <source>
        <strain evidence="11 12">HM2</strain>
    </source>
</reference>
<evidence type="ECO:0000256" key="4">
    <source>
        <dbReference type="ARBA" id="ARBA00022519"/>
    </source>
</evidence>
<feature type="transmembrane region" description="Helical" evidence="9">
    <location>
        <begin position="48"/>
        <end position="66"/>
    </location>
</feature>
<evidence type="ECO:0000256" key="5">
    <source>
        <dbReference type="ARBA" id="ARBA00022692"/>
    </source>
</evidence>
<keyword evidence="7 9" id="KW-0472">Membrane</keyword>
<organism evidence="11 12">
    <name type="scientific">Ramlibacter pallidus</name>
    <dbReference type="NCBI Taxonomy" id="2780087"/>
    <lineage>
        <taxon>Bacteria</taxon>
        <taxon>Pseudomonadati</taxon>
        <taxon>Pseudomonadota</taxon>
        <taxon>Betaproteobacteria</taxon>
        <taxon>Burkholderiales</taxon>
        <taxon>Comamonadaceae</taxon>
        <taxon>Ramlibacter</taxon>
    </lineage>
</organism>
<feature type="transmembrane region" description="Helical" evidence="9">
    <location>
        <begin position="128"/>
        <end position="146"/>
    </location>
</feature>
<name>A0ABR9S2V9_9BURK</name>
<keyword evidence="6 9" id="KW-1133">Transmembrane helix</keyword>
<dbReference type="PANTHER" id="PTHR35011">
    <property type="entry name" value="2,3-DIKETO-L-GULONATE TRAP TRANSPORTER SMALL PERMEASE PROTEIN YIAM"/>
    <property type="match status" value="1"/>
</dbReference>
<dbReference type="Proteomes" id="UP000806285">
    <property type="component" value="Unassembled WGS sequence"/>
</dbReference>
<dbReference type="InterPro" id="IPR055348">
    <property type="entry name" value="DctQ"/>
</dbReference>
<keyword evidence="4 9" id="KW-0997">Cell inner membrane</keyword>
<evidence type="ECO:0000256" key="6">
    <source>
        <dbReference type="ARBA" id="ARBA00022989"/>
    </source>
</evidence>
<dbReference type="RefSeq" id="WP_193676470.1">
    <property type="nucleotide sequence ID" value="NZ_JADDIV010000003.1"/>
</dbReference>
<comment type="function">
    <text evidence="9">Part of the tripartite ATP-independent periplasmic (TRAP) transport system.</text>
</comment>
<evidence type="ECO:0000256" key="9">
    <source>
        <dbReference type="RuleBase" id="RU369079"/>
    </source>
</evidence>
<proteinExistence type="inferred from homology"/>
<evidence type="ECO:0000256" key="8">
    <source>
        <dbReference type="ARBA" id="ARBA00038436"/>
    </source>
</evidence>
<feature type="transmembrane region" description="Helical" evidence="9">
    <location>
        <begin position="87"/>
        <end position="108"/>
    </location>
</feature>
<protein>
    <recommendedName>
        <fullName evidence="9">TRAP transporter small permease protein</fullName>
    </recommendedName>
</protein>
<sequence length="181" mass="20397">MIQTAIDQLCRVLSAVMVLFLALMVIMVFGNVVLRYGFNSGITMSEELSRWLFVWMTFLGSLVALRKRGHLGTDSLVSRLPILGRKICLGFSYLLMLYLCWLMFRGSWQQTQINMGSTSAVMQASMGWFYASGLFFSVLAFFFILVDAWRLVTGQLTEDELIGVRESDDMPHGQPEAAGKP</sequence>
<dbReference type="PANTHER" id="PTHR35011:SF2">
    <property type="entry name" value="2,3-DIKETO-L-GULONATE TRAP TRANSPORTER SMALL PERMEASE PROTEIN YIAM"/>
    <property type="match status" value="1"/>
</dbReference>
<accession>A0ABR9S2V9</accession>
<keyword evidence="2 9" id="KW-0813">Transport</keyword>
<evidence type="ECO:0000313" key="12">
    <source>
        <dbReference type="Proteomes" id="UP000806285"/>
    </source>
</evidence>
<feature type="domain" description="Tripartite ATP-independent periplasmic transporters DctQ component" evidence="10">
    <location>
        <begin position="24"/>
        <end position="153"/>
    </location>
</feature>
<evidence type="ECO:0000256" key="1">
    <source>
        <dbReference type="ARBA" id="ARBA00004429"/>
    </source>
</evidence>
<evidence type="ECO:0000259" key="10">
    <source>
        <dbReference type="Pfam" id="PF04290"/>
    </source>
</evidence>
<evidence type="ECO:0000256" key="7">
    <source>
        <dbReference type="ARBA" id="ARBA00023136"/>
    </source>
</evidence>
<comment type="subunit">
    <text evidence="9">The complex comprises the extracytoplasmic solute receptor protein and the two transmembrane proteins.</text>
</comment>
<dbReference type="EMBL" id="JADDIV010000003">
    <property type="protein sequence ID" value="MBE7367838.1"/>
    <property type="molecule type" value="Genomic_DNA"/>
</dbReference>
<comment type="similarity">
    <text evidence="8 9">Belongs to the TRAP transporter small permease family.</text>
</comment>